<keyword evidence="2" id="KW-1133">Transmembrane helix</keyword>
<reference evidence="3 4" key="1">
    <citation type="submission" date="2020-04" db="EMBL/GenBank/DDBJ databases">
        <title>Salinimonas sp. HHU 13199.</title>
        <authorList>
            <person name="Cui X."/>
            <person name="Zhang D."/>
        </authorList>
    </citation>
    <scope>NUCLEOTIDE SEQUENCE [LARGE SCALE GENOMIC DNA]</scope>
    <source>
        <strain evidence="3 4">HHU 13199</strain>
    </source>
</reference>
<dbReference type="Proteomes" id="UP000624419">
    <property type="component" value="Unassembled WGS sequence"/>
</dbReference>
<feature type="transmembrane region" description="Helical" evidence="2">
    <location>
        <begin position="31"/>
        <end position="54"/>
    </location>
</feature>
<dbReference type="EMBL" id="JABBXD010000008">
    <property type="protein sequence ID" value="MBD3586859.1"/>
    <property type="molecule type" value="Genomic_DNA"/>
</dbReference>
<comment type="caution">
    <text evidence="3">The sequence shown here is derived from an EMBL/GenBank/DDBJ whole genome shotgun (WGS) entry which is preliminary data.</text>
</comment>
<sequence length="256" mass="27812">MDIQWDRIDIPEDADDKKAGSTAWIATNDRLLTFAIAFVLHGIIVISAALFVTLPTSEKTQSVSQPVRARLVVAPPAVRDSVQPEPIKVDPKTPAEKIVTEQNKTPNTDKRLDNAPDADNLPEKTLSKPEPTPPPSSPTSSVSTSNVHQRGTSVSSAAALNNYFSQHNESQISELGKTESRQARHQQRHPSLTDARKGAPEKDKSAPKIRRLRCDRVAGEVVATLSTITGGTLRCSSEAQLAPHINKRLEEAGAKR</sequence>
<keyword evidence="2" id="KW-0812">Transmembrane</keyword>
<name>A0ABR8LKZ0_9ALTE</name>
<evidence type="ECO:0000313" key="3">
    <source>
        <dbReference type="EMBL" id="MBD3586859.1"/>
    </source>
</evidence>
<evidence type="ECO:0000256" key="1">
    <source>
        <dbReference type="SAM" id="MobiDB-lite"/>
    </source>
</evidence>
<evidence type="ECO:0000256" key="2">
    <source>
        <dbReference type="SAM" id="Phobius"/>
    </source>
</evidence>
<gene>
    <name evidence="3" type="ORF">HHX48_14025</name>
</gene>
<feature type="region of interest" description="Disordered" evidence="1">
    <location>
        <begin position="82"/>
        <end position="152"/>
    </location>
</feature>
<feature type="region of interest" description="Disordered" evidence="1">
    <location>
        <begin position="168"/>
        <end position="208"/>
    </location>
</feature>
<feature type="compositionally biased region" description="Basic and acidic residues" evidence="1">
    <location>
        <begin position="87"/>
        <end position="99"/>
    </location>
</feature>
<organism evidence="3 4">
    <name type="scientific">Salinimonas profundi</name>
    <dbReference type="NCBI Taxonomy" id="2729140"/>
    <lineage>
        <taxon>Bacteria</taxon>
        <taxon>Pseudomonadati</taxon>
        <taxon>Pseudomonadota</taxon>
        <taxon>Gammaproteobacteria</taxon>
        <taxon>Alteromonadales</taxon>
        <taxon>Alteromonadaceae</taxon>
        <taxon>Alteromonas/Salinimonas group</taxon>
        <taxon>Salinimonas</taxon>
    </lineage>
</organism>
<feature type="compositionally biased region" description="Basic and acidic residues" evidence="1">
    <location>
        <begin position="194"/>
        <end position="208"/>
    </location>
</feature>
<keyword evidence="4" id="KW-1185">Reference proteome</keyword>
<keyword evidence="2" id="KW-0472">Membrane</keyword>
<proteinExistence type="predicted"/>
<dbReference type="RefSeq" id="WP_191026052.1">
    <property type="nucleotide sequence ID" value="NZ_JABBXD010000008.1"/>
</dbReference>
<evidence type="ECO:0008006" key="5">
    <source>
        <dbReference type="Google" id="ProtNLM"/>
    </source>
</evidence>
<protein>
    <recommendedName>
        <fullName evidence="5">Energy transducer TonB</fullName>
    </recommendedName>
</protein>
<accession>A0ABR8LKZ0</accession>
<evidence type="ECO:0000313" key="4">
    <source>
        <dbReference type="Proteomes" id="UP000624419"/>
    </source>
</evidence>